<proteinExistence type="predicted"/>
<dbReference type="OrthoDB" id="7918484at2"/>
<protein>
    <submittedName>
        <fullName evidence="2">Raffinose/stachyose/melibiose transport system substrate-binding protein</fullName>
    </submittedName>
</protein>
<dbReference type="Gene3D" id="3.40.190.10">
    <property type="entry name" value="Periplasmic binding protein-like II"/>
    <property type="match status" value="2"/>
</dbReference>
<evidence type="ECO:0000313" key="2">
    <source>
        <dbReference type="EMBL" id="SEP73039.1"/>
    </source>
</evidence>
<dbReference type="AlphaFoldDB" id="A0A1H9A8P9"/>
<dbReference type="RefSeq" id="WP_091177527.1">
    <property type="nucleotide sequence ID" value="NZ_FOFA01000001.1"/>
</dbReference>
<feature type="chain" id="PRO_5038948307" evidence="1">
    <location>
        <begin position="31"/>
        <end position="445"/>
    </location>
</feature>
<evidence type="ECO:0000313" key="3">
    <source>
        <dbReference type="Proteomes" id="UP000198504"/>
    </source>
</evidence>
<name>A0A1H9A8P9_9ACTN</name>
<keyword evidence="3" id="KW-1185">Reference proteome</keyword>
<organism evidence="2 3">
    <name type="scientific">Microlunatus flavus</name>
    <dbReference type="NCBI Taxonomy" id="1036181"/>
    <lineage>
        <taxon>Bacteria</taxon>
        <taxon>Bacillati</taxon>
        <taxon>Actinomycetota</taxon>
        <taxon>Actinomycetes</taxon>
        <taxon>Propionibacteriales</taxon>
        <taxon>Propionibacteriaceae</taxon>
        <taxon>Microlunatus</taxon>
    </lineage>
</organism>
<dbReference type="InterPro" id="IPR050490">
    <property type="entry name" value="Bact_solute-bd_prot1"/>
</dbReference>
<dbReference type="SUPFAM" id="SSF53850">
    <property type="entry name" value="Periplasmic binding protein-like II"/>
    <property type="match status" value="1"/>
</dbReference>
<dbReference type="EMBL" id="FOFA01000001">
    <property type="protein sequence ID" value="SEP73039.1"/>
    <property type="molecule type" value="Genomic_DNA"/>
</dbReference>
<dbReference type="PROSITE" id="PS51257">
    <property type="entry name" value="PROKAR_LIPOPROTEIN"/>
    <property type="match status" value="1"/>
</dbReference>
<dbReference type="Pfam" id="PF13416">
    <property type="entry name" value="SBP_bac_8"/>
    <property type="match status" value="1"/>
</dbReference>
<feature type="signal peptide" evidence="1">
    <location>
        <begin position="1"/>
        <end position="30"/>
    </location>
</feature>
<dbReference type="Proteomes" id="UP000198504">
    <property type="component" value="Unassembled WGS sequence"/>
</dbReference>
<dbReference type="STRING" id="1036181.SAMN05421756_101516"/>
<accession>A0A1H9A8P9</accession>
<dbReference type="InterPro" id="IPR006059">
    <property type="entry name" value="SBP"/>
</dbReference>
<dbReference type="PANTHER" id="PTHR43649">
    <property type="entry name" value="ARABINOSE-BINDING PROTEIN-RELATED"/>
    <property type="match status" value="1"/>
</dbReference>
<dbReference type="PANTHER" id="PTHR43649:SF12">
    <property type="entry name" value="DIACETYLCHITOBIOSE BINDING PROTEIN DASA"/>
    <property type="match status" value="1"/>
</dbReference>
<gene>
    <name evidence="2" type="ORF">SAMN05421756_101516</name>
</gene>
<keyword evidence="1" id="KW-0732">Signal</keyword>
<sequence>MSRPEPHPVQRRHTRRWLAVSCGAAALALAACSTTPPSSGASSGSVAEGPKVSGNLTVSYLSGTAYIPGAIQSFTGQNPGLKITTTQAQSNTYQPQIRAQLDAKHGPDVMFVWGGSGNAMATKVLAQADELADLSQSPWVGEIGPTANSLVSDPSGKVFALNSYQNPTGVVYDTEAAAKLGVKPPTTYSGMLDYCKTVSAKGVVPIALGAQTGYLATEVPLELANTLVYSKDPKFAEHLADGSVKWSTSELWKSSLTKALQQYKEMQGAGCFADDVTGYSDTAAIQQVASGKALGVDVISAAIPQIKQYAPNLKMDMWSLPATENPDDTVLTLNTGAAYGVAAASPNKDAATAFLNYMGQPAELAAAAAANYGLPYTPKADTPVPDEVKGVTEKYKAGKTALWQTNFWPGYQVKQTMIAECQNLLVDKQTVQGAVDAVQKSLGDS</sequence>
<evidence type="ECO:0000256" key="1">
    <source>
        <dbReference type="SAM" id="SignalP"/>
    </source>
</evidence>
<reference evidence="3" key="1">
    <citation type="submission" date="2016-10" db="EMBL/GenBank/DDBJ databases">
        <authorList>
            <person name="Varghese N."/>
            <person name="Submissions S."/>
        </authorList>
    </citation>
    <scope>NUCLEOTIDE SEQUENCE [LARGE SCALE GENOMIC DNA]</scope>
    <source>
        <strain evidence="3">CGMCC 4.6856</strain>
    </source>
</reference>